<protein>
    <submittedName>
        <fullName evidence="1">Uncharacterized protein</fullName>
    </submittedName>
</protein>
<gene>
    <name evidence="1" type="ORF">METZ01_LOCUS297758</name>
</gene>
<accession>A0A382M798</accession>
<reference evidence="1" key="1">
    <citation type="submission" date="2018-05" db="EMBL/GenBank/DDBJ databases">
        <authorList>
            <person name="Lanie J.A."/>
            <person name="Ng W.-L."/>
            <person name="Kazmierczak K.M."/>
            <person name="Andrzejewski T.M."/>
            <person name="Davidsen T.M."/>
            <person name="Wayne K.J."/>
            <person name="Tettelin H."/>
            <person name="Glass J.I."/>
            <person name="Rusch D."/>
            <person name="Podicherti R."/>
            <person name="Tsui H.-C.T."/>
            <person name="Winkler M.E."/>
        </authorList>
    </citation>
    <scope>NUCLEOTIDE SEQUENCE</scope>
</reference>
<proteinExistence type="predicted"/>
<evidence type="ECO:0000313" key="1">
    <source>
        <dbReference type="EMBL" id="SVC44904.1"/>
    </source>
</evidence>
<feature type="non-terminal residue" evidence="1">
    <location>
        <position position="52"/>
    </location>
</feature>
<dbReference type="AlphaFoldDB" id="A0A382M798"/>
<name>A0A382M798_9ZZZZ</name>
<dbReference type="EMBL" id="UINC01091833">
    <property type="protein sequence ID" value="SVC44904.1"/>
    <property type="molecule type" value="Genomic_DNA"/>
</dbReference>
<organism evidence="1">
    <name type="scientific">marine metagenome</name>
    <dbReference type="NCBI Taxonomy" id="408172"/>
    <lineage>
        <taxon>unclassified sequences</taxon>
        <taxon>metagenomes</taxon>
        <taxon>ecological metagenomes</taxon>
    </lineage>
</organism>
<sequence length="52" mass="5888">MTGYLIRRLGQILFTLFLIVSLAFFLVQAQPGDYTSAYAQNPDLPPEVRTQI</sequence>